<evidence type="ECO:0000313" key="3">
    <source>
        <dbReference type="Proteomes" id="UP000574761"/>
    </source>
</evidence>
<organism evidence="2 3">
    <name type="scientific">Mycoplana azooxidifex</name>
    <dbReference type="NCBI Taxonomy" id="1636188"/>
    <lineage>
        <taxon>Bacteria</taxon>
        <taxon>Pseudomonadati</taxon>
        <taxon>Pseudomonadota</taxon>
        <taxon>Alphaproteobacteria</taxon>
        <taxon>Hyphomicrobiales</taxon>
        <taxon>Rhizobiaceae</taxon>
        <taxon>Mycoplana</taxon>
    </lineage>
</organism>
<name>A0A7W6D9S4_9HYPH</name>
<evidence type="ECO:0000256" key="1">
    <source>
        <dbReference type="SAM" id="MobiDB-lite"/>
    </source>
</evidence>
<evidence type="ECO:0000313" key="2">
    <source>
        <dbReference type="EMBL" id="MBB3978624.1"/>
    </source>
</evidence>
<dbReference type="AlphaFoldDB" id="A0A7W6D9S4"/>
<sequence>MKLDILVRVKCNWGSVVRFYSALLGMLVGFAASILSAEAAVSIQKISVDGRGTVLVVRGEFEFTDDASALVSEARSSGARVVTFDSNGGNIHAAMAFGRAIRSLALDTIQVRSAQCASACALAYVGGVMRTAEPGSIGVHRSSFSGDAQIDGHSAVAAVQAMTADIMTYLIEMGVDPKLLQLSLSVDSSDMRYLTASEMVQFGVTSSSPAGQQVAAATDKATPNAVEPSRKAEDVSSEARDQALKFVEKYHEAWSWPNDMALAFMEAGYADTVVFYGKTVTRDDVLQEKTVFAERWPKRAYSVKHGSEQVLCSSTCAVSAIVEWYAHSPKRAKTSSGAAEFTLTWNPSTRKIESETGNVLQTDKKVREPARIISQWQQQNGECRGGSGNSDETWKACDRREALGAKLKAVGWCYGREGQAGYQMEWHICGM</sequence>
<keyword evidence="3" id="KW-1185">Reference proteome</keyword>
<dbReference type="InterPro" id="IPR029045">
    <property type="entry name" value="ClpP/crotonase-like_dom_sf"/>
</dbReference>
<accession>A0A7W6D9S4</accession>
<dbReference type="Gene3D" id="3.90.226.10">
    <property type="entry name" value="2-enoyl-CoA Hydratase, Chain A, domain 1"/>
    <property type="match status" value="1"/>
</dbReference>
<comment type="caution">
    <text evidence="2">The sequence shown here is derived from an EMBL/GenBank/DDBJ whole genome shotgun (WGS) entry which is preliminary data.</text>
</comment>
<proteinExistence type="predicted"/>
<dbReference type="RefSeq" id="WP_246422781.1">
    <property type="nucleotide sequence ID" value="NZ_JACIEE010000008.1"/>
</dbReference>
<feature type="region of interest" description="Disordered" evidence="1">
    <location>
        <begin position="213"/>
        <end position="237"/>
    </location>
</feature>
<dbReference type="EMBL" id="JACIEE010000008">
    <property type="protein sequence ID" value="MBB3978624.1"/>
    <property type="molecule type" value="Genomic_DNA"/>
</dbReference>
<feature type="compositionally biased region" description="Basic and acidic residues" evidence="1">
    <location>
        <begin position="228"/>
        <end position="237"/>
    </location>
</feature>
<protein>
    <submittedName>
        <fullName evidence="2">Uncharacterized protein</fullName>
    </submittedName>
</protein>
<reference evidence="2 3" key="1">
    <citation type="submission" date="2020-08" db="EMBL/GenBank/DDBJ databases">
        <title>Genomic Encyclopedia of Type Strains, Phase IV (KMG-IV): sequencing the most valuable type-strain genomes for metagenomic binning, comparative biology and taxonomic classification.</title>
        <authorList>
            <person name="Goeker M."/>
        </authorList>
    </citation>
    <scope>NUCLEOTIDE SEQUENCE [LARGE SCALE GENOMIC DNA]</scope>
    <source>
        <strain evidence="2 3">DSM 100211</strain>
    </source>
</reference>
<gene>
    <name evidence="2" type="ORF">GGQ64_003859</name>
</gene>
<dbReference type="SUPFAM" id="SSF52096">
    <property type="entry name" value="ClpP/crotonase"/>
    <property type="match status" value="1"/>
</dbReference>
<dbReference type="Proteomes" id="UP000574761">
    <property type="component" value="Unassembled WGS sequence"/>
</dbReference>